<reference evidence="1" key="1">
    <citation type="submission" date="2021-01" db="EMBL/GenBank/DDBJ databases">
        <authorList>
            <person name="Corre E."/>
            <person name="Pelletier E."/>
            <person name="Niang G."/>
            <person name="Scheremetjew M."/>
            <person name="Finn R."/>
            <person name="Kale V."/>
            <person name="Holt S."/>
            <person name="Cochrane G."/>
            <person name="Meng A."/>
            <person name="Brown T."/>
            <person name="Cohen L."/>
        </authorList>
    </citation>
    <scope>NUCLEOTIDE SEQUENCE</scope>
    <source>
        <strain evidence="1">SoJaBio B1-5/56/2</strain>
    </source>
</reference>
<protein>
    <submittedName>
        <fullName evidence="1">Uncharacterized protein</fullName>
    </submittedName>
</protein>
<proteinExistence type="predicted"/>
<organism evidence="1">
    <name type="scientific">Paramoeba aestuarina</name>
    <dbReference type="NCBI Taxonomy" id="180227"/>
    <lineage>
        <taxon>Eukaryota</taxon>
        <taxon>Amoebozoa</taxon>
        <taxon>Discosea</taxon>
        <taxon>Flabellinia</taxon>
        <taxon>Dactylopodida</taxon>
        <taxon>Paramoebidae</taxon>
        <taxon>Paramoeba</taxon>
    </lineage>
</organism>
<evidence type="ECO:0000313" key="1">
    <source>
        <dbReference type="EMBL" id="CAE2313107.1"/>
    </source>
</evidence>
<accession>A0A7S4NXC2</accession>
<sequence>MAAKGVLGKSVWMQCSCLADKTGLVYYNTSQTSGIVVVACERCFGFSRGSGTQHLQLHNYMIRKGGLSFLQGKISGFSVQSGTIGVNSGTFNAGSFIGRMLHPTELQFLKAEYNNPMKISLPFPK</sequence>
<name>A0A7S4NXC2_9EUKA</name>
<gene>
    <name evidence="1" type="ORF">NAES01612_LOCUS14784</name>
</gene>
<dbReference type="EMBL" id="HBKR01022640">
    <property type="protein sequence ID" value="CAE2313107.1"/>
    <property type="molecule type" value="Transcribed_RNA"/>
</dbReference>
<dbReference type="AlphaFoldDB" id="A0A7S4NXC2"/>